<feature type="domain" description="Response regulatory" evidence="6">
    <location>
        <begin position="3"/>
        <end position="115"/>
    </location>
</feature>
<keyword evidence="2" id="KW-0238">DNA-binding</keyword>
<comment type="caution">
    <text evidence="4">Lacks conserved residue(s) required for the propagation of feature annotation.</text>
</comment>
<evidence type="ECO:0000256" key="2">
    <source>
        <dbReference type="ARBA" id="ARBA00023125"/>
    </source>
</evidence>
<dbReference type="InterPro" id="IPR001789">
    <property type="entry name" value="Sig_transdc_resp-reg_receiver"/>
</dbReference>
<evidence type="ECO:0000256" key="3">
    <source>
        <dbReference type="ARBA" id="ARBA00023163"/>
    </source>
</evidence>
<dbReference type="InterPro" id="IPR018060">
    <property type="entry name" value="HTH_AraC"/>
</dbReference>
<sequence>MYNLLIADNDEFEAKGMKWLIESSVSNVNVKLAHNLIDTIMVLENDRPDIFIYETNIGMGEELLKAIKINQPTIISITMEATFEAAKKAIDIGTKCLLIKPFSPQELLNNINLFIRELERKGKNNLEKTFHTEKQNVVYEHLFLAESSFIEPYVFVAFQPEKVSILPKLNLFLKDYIFPVSPRIFPLSDMTICLFNSHADLDWSSLCKRFMYDWDQFERESIFIIINLEENPHLSLHEKYLHTKKMTEVTFFVGYRQVLEFTRELQWEFIDPFLTPGEQKQWISYLNEGNKEEISSFLSREFLQFTNPFPDPGLLRIRLTSILAQIRRHMKSTNLDHKLYEEEYLTIFDTILYESIIFRIIQRLIIFTSKIIDAVTDISKNSYTDIIEKCLKYMELNYWKKDFALSDLSNFAGRNSTYLSHLFVEKTKKTFRECLTDIRIKEAKKLLVETDMVVKEIASLTGFQNQYYFSRVFKNHAGMPPKQFRTKESLEHFTPS</sequence>
<dbReference type="Pfam" id="PF00072">
    <property type="entry name" value="Response_reg"/>
    <property type="match status" value="1"/>
</dbReference>
<dbReference type="SUPFAM" id="SSF46689">
    <property type="entry name" value="Homeodomain-like"/>
    <property type="match status" value="1"/>
</dbReference>
<dbReference type="SMART" id="SM00342">
    <property type="entry name" value="HTH_ARAC"/>
    <property type="match status" value="1"/>
</dbReference>
<keyword evidence="8" id="KW-1185">Reference proteome</keyword>
<evidence type="ECO:0000313" key="8">
    <source>
        <dbReference type="Proteomes" id="UP000595691"/>
    </source>
</evidence>
<dbReference type="PROSITE" id="PS01124">
    <property type="entry name" value="HTH_ARAC_FAMILY_2"/>
    <property type="match status" value="1"/>
</dbReference>
<gene>
    <name evidence="7" type="ORF">I5776_10510</name>
</gene>
<dbReference type="Gene3D" id="1.10.10.60">
    <property type="entry name" value="Homeodomain-like"/>
    <property type="match status" value="2"/>
</dbReference>
<dbReference type="InterPro" id="IPR009057">
    <property type="entry name" value="Homeodomain-like_sf"/>
</dbReference>
<dbReference type="Gene3D" id="3.40.50.2300">
    <property type="match status" value="1"/>
</dbReference>
<evidence type="ECO:0000313" key="7">
    <source>
        <dbReference type="EMBL" id="QQZ11282.1"/>
    </source>
</evidence>
<dbReference type="SMART" id="SM00448">
    <property type="entry name" value="REC"/>
    <property type="match status" value="1"/>
</dbReference>
<accession>A0ABX7E766</accession>
<dbReference type="Pfam" id="PF12833">
    <property type="entry name" value="HTH_18"/>
    <property type="match status" value="1"/>
</dbReference>
<dbReference type="EMBL" id="CP065425">
    <property type="protein sequence ID" value="QQZ11282.1"/>
    <property type="molecule type" value="Genomic_DNA"/>
</dbReference>
<dbReference type="InterPro" id="IPR018062">
    <property type="entry name" value="HTH_AraC-typ_CS"/>
</dbReference>
<dbReference type="InterPro" id="IPR020449">
    <property type="entry name" value="Tscrpt_reg_AraC-type_HTH"/>
</dbReference>
<evidence type="ECO:0000256" key="4">
    <source>
        <dbReference type="PROSITE-ProRule" id="PRU00169"/>
    </source>
</evidence>
<reference evidence="7 8" key="1">
    <citation type="submission" date="2020-11" db="EMBL/GenBank/DDBJ databases">
        <title>Taxonomic evaluation of the Bacillus sporothermodurans group of bacteria based on whole genome sequences.</title>
        <authorList>
            <person name="Fiedler G."/>
            <person name="Herbstmann A.-D."/>
            <person name="Doll E."/>
            <person name="Wenning M."/>
            <person name="Brinks E."/>
            <person name="Kabisch J."/>
            <person name="Breitenwieser F."/>
            <person name="Lappann M."/>
            <person name="Boehnlein C."/>
            <person name="Franz C."/>
        </authorList>
    </citation>
    <scope>NUCLEOTIDE SEQUENCE [LARGE SCALE GENOMIC DNA]</scope>
    <source>
        <strain evidence="7 8">JCM 19841</strain>
    </source>
</reference>
<dbReference type="PANTHER" id="PTHR43280:SF34">
    <property type="entry name" value="ARAC-FAMILY TRANSCRIPTIONAL REGULATOR"/>
    <property type="match status" value="1"/>
</dbReference>
<keyword evidence="1" id="KW-0805">Transcription regulation</keyword>
<protein>
    <submittedName>
        <fullName evidence="7">Helix-turn-helix domain-containing protein</fullName>
    </submittedName>
</protein>
<proteinExistence type="predicted"/>
<evidence type="ECO:0000259" key="6">
    <source>
        <dbReference type="PROSITE" id="PS50110"/>
    </source>
</evidence>
<dbReference type="RefSeq" id="WP_202780551.1">
    <property type="nucleotide sequence ID" value="NZ_CP065425.1"/>
</dbReference>
<dbReference type="PROSITE" id="PS50110">
    <property type="entry name" value="RESPONSE_REGULATORY"/>
    <property type="match status" value="1"/>
</dbReference>
<evidence type="ECO:0000256" key="1">
    <source>
        <dbReference type="ARBA" id="ARBA00023015"/>
    </source>
</evidence>
<dbReference type="PROSITE" id="PS00041">
    <property type="entry name" value="HTH_ARAC_FAMILY_1"/>
    <property type="match status" value="1"/>
</dbReference>
<dbReference type="PRINTS" id="PR00032">
    <property type="entry name" value="HTHARAC"/>
</dbReference>
<feature type="domain" description="HTH araC/xylS-type" evidence="5">
    <location>
        <begin position="388"/>
        <end position="487"/>
    </location>
</feature>
<dbReference type="Proteomes" id="UP000595691">
    <property type="component" value="Chromosome"/>
</dbReference>
<evidence type="ECO:0000259" key="5">
    <source>
        <dbReference type="PROSITE" id="PS01124"/>
    </source>
</evidence>
<dbReference type="InterPro" id="IPR011006">
    <property type="entry name" value="CheY-like_superfamily"/>
</dbReference>
<dbReference type="PANTHER" id="PTHR43280">
    <property type="entry name" value="ARAC-FAMILY TRANSCRIPTIONAL REGULATOR"/>
    <property type="match status" value="1"/>
</dbReference>
<keyword evidence="3" id="KW-0804">Transcription</keyword>
<dbReference type="SUPFAM" id="SSF52172">
    <property type="entry name" value="CheY-like"/>
    <property type="match status" value="1"/>
</dbReference>
<organism evidence="7 8">
    <name type="scientific">Heyndrickxia vini</name>
    <dbReference type="NCBI Taxonomy" id="1476025"/>
    <lineage>
        <taxon>Bacteria</taxon>
        <taxon>Bacillati</taxon>
        <taxon>Bacillota</taxon>
        <taxon>Bacilli</taxon>
        <taxon>Bacillales</taxon>
        <taxon>Bacillaceae</taxon>
        <taxon>Heyndrickxia</taxon>
    </lineage>
</organism>
<name>A0ABX7E766_9BACI</name>